<feature type="DNA-binding region" description="H-T-H motif" evidence="2">
    <location>
        <begin position="25"/>
        <end position="44"/>
    </location>
</feature>
<evidence type="ECO:0000313" key="5">
    <source>
        <dbReference type="Proteomes" id="UP000007882"/>
    </source>
</evidence>
<evidence type="ECO:0000313" key="4">
    <source>
        <dbReference type="EMBL" id="BAL87592.1"/>
    </source>
</evidence>
<reference evidence="4 5" key="1">
    <citation type="submission" date="2012-02" db="EMBL/GenBank/DDBJ databases">
        <title>Complete genome sequence of Actinoplanes missouriensis 431 (= NBRC 102363).</title>
        <authorList>
            <person name="Ohnishi Y."/>
            <person name="Ishikawa J."/>
            <person name="Sekine M."/>
            <person name="Hosoyama A."/>
            <person name="Harada T."/>
            <person name="Narita H."/>
            <person name="Hata T."/>
            <person name="Konno Y."/>
            <person name="Tutikane K."/>
            <person name="Fujita N."/>
            <person name="Horinouchi S."/>
            <person name="Hayakawa M."/>
        </authorList>
    </citation>
    <scope>NUCLEOTIDE SEQUENCE [LARGE SCALE GENOMIC DNA]</scope>
    <source>
        <strain evidence="5">ATCC 14538 / DSM 43046 / CBS 188.64 / JCM 3121 / NBRC 102363 / NCIMB 12654 / NRRL B-3342 / UNCC 431</strain>
    </source>
</reference>
<feature type="domain" description="HTH tetR-type" evidence="3">
    <location>
        <begin position="2"/>
        <end position="62"/>
    </location>
</feature>
<dbReference type="PROSITE" id="PS50977">
    <property type="entry name" value="HTH_TETR_2"/>
    <property type="match status" value="1"/>
</dbReference>
<dbReference type="OrthoDB" id="3474596at2"/>
<evidence type="ECO:0000259" key="3">
    <source>
        <dbReference type="PROSITE" id="PS50977"/>
    </source>
</evidence>
<keyword evidence="5" id="KW-1185">Reference proteome</keyword>
<dbReference type="KEGG" id="ams:AMIS_23720"/>
<dbReference type="Pfam" id="PF00440">
    <property type="entry name" value="TetR_N"/>
    <property type="match status" value="1"/>
</dbReference>
<evidence type="ECO:0000256" key="2">
    <source>
        <dbReference type="PROSITE-ProRule" id="PRU00335"/>
    </source>
</evidence>
<dbReference type="PRINTS" id="PR00455">
    <property type="entry name" value="HTHTETR"/>
</dbReference>
<dbReference type="AlphaFoldDB" id="I0H3K5"/>
<dbReference type="STRING" id="512565.AMIS_23720"/>
<gene>
    <name evidence="4" type="ordered locus">AMIS_23720</name>
</gene>
<evidence type="ECO:0000256" key="1">
    <source>
        <dbReference type="ARBA" id="ARBA00023125"/>
    </source>
</evidence>
<dbReference type="eggNOG" id="COG1309">
    <property type="taxonomic scope" value="Bacteria"/>
</dbReference>
<dbReference type="GO" id="GO:0003677">
    <property type="term" value="F:DNA binding"/>
    <property type="evidence" value="ECO:0007669"/>
    <property type="project" value="UniProtKB-UniRule"/>
</dbReference>
<keyword evidence="1 2" id="KW-0238">DNA-binding</keyword>
<dbReference type="InterPro" id="IPR001647">
    <property type="entry name" value="HTH_TetR"/>
</dbReference>
<dbReference type="EMBL" id="AP012319">
    <property type="protein sequence ID" value="BAL87592.1"/>
    <property type="molecule type" value="Genomic_DNA"/>
</dbReference>
<dbReference type="HOGENOM" id="CLU_080440_0_0_11"/>
<dbReference type="InterPro" id="IPR009057">
    <property type="entry name" value="Homeodomain-like_sf"/>
</dbReference>
<organism evidence="4 5">
    <name type="scientific">Actinoplanes missouriensis (strain ATCC 14538 / DSM 43046 / CBS 188.64 / JCM 3121 / NBRC 102363 / NCIMB 12654 / NRRL B-3342 / UNCC 431)</name>
    <dbReference type="NCBI Taxonomy" id="512565"/>
    <lineage>
        <taxon>Bacteria</taxon>
        <taxon>Bacillati</taxon>
        <taxon>Actinomycetota</taxon>
        <taxon>Actinomycetes</taxon>
        <taxon>Micromonosporales</taxon>
        <taxon>Micromonosporaceae</taxon>
        <taxon>Actinoplanes</taxon>
    </lineage>
</organism>
<protein>
    <submittedName>
        <fullName evidence="4">Putative TetR-family transcriptional regulator</fullName>
    </submittedName>
</protein>
<sequence>MSDTKQRLLDGALTALRDHGVAGASARTIAAAAGVNQALVFYHYGSVDELLGAACEQATRQRVGAFADRFAAVGSLRELLQVGRELHAAELAQGNVSVLAQLLAAAQTGDRLAGPTGAALQLWTDEIEAVLTRLLAGSPVAEVADIPGLARAVAAAFVGIELYEGIDRDGAQRAFEALDQLAVLVEVVDELGPLARRALKSRIRRAL</sequence>
<dbReference type="PATRIC" id="fig|512565.3.peg.2369"/>
<dbReference type="SUPFAM" id="SSF46689">
    <property type="entry name" value="Homeodomain-like"/>
    <property type="match status" value="1"/>
</dbReference>
<name>I0H3K5_ACTM4</name>
<proteinExistence type="predicted"/>
<dbReference type="Proteomes" id="UP000007882">
    <property type="component" value="Chromosome"/>
</dbReference>
<accession>I0H3K5</accession>
<dbReference type="Gene3D" id="1.10.357.10">
    <property type="entry name" value="Tetracycline Repressor, domain 2"/>
    <property type="match status" value="1"/>
</dbReference>